<dbReference type="Gene3D" id="3.30.1310.10">
    <property type="entry name" value="Nucleoid-associated protein YbaB-like domain"/>
    <property type="match status" value="1"/>
</dbReference>
<gene>
    <name evidence="2" type="ORF">BJY18_003362</name>
</gene>
<evidence type="ECO:0000256" key="1">
    <source>
        <dbReference type="SAM" id="MobiDB-lite"/>
    </source>
</evidence>
<sequence length="130" mass="13783">MAEFDVDLAAARVAEQAERTGQEAAARFARSGPVVGKAEAAGVTVEVAPGGLLTGLTLTRAALRSGSEALAGNIVELSRRATRRAGDRMHQVLAPVLEPEQLAELGYEPLRPDDPDYDDPDDYYGHGELP</sequence>
<feature type="region of interest" description="Disordered" evidence="1">
    <location>
        <begin position="103"/>
        <end position="130"/>
    </location>
</feature>
<dbReference type="AlphaFoldDB" id="A0A840IX45"/>
<protein>
    <recommendedName>
        <fullName evidence="4">YbaB/EbfC DNA-binding family protein</fullName>
    </recommendedName>
</protein>
<comment type="caution">
    <text evidence="2">The sequence shown here is derived from an EMBL/GenBank/DDBJ whole genome shotgun (WGS) entry which is preliminary data.</text>
</comment>
<keyword evidence="3" id="KW-1185">Reference proteome</keyword>
<dbReference type="RefSeq" id="WP_184780836.1">
    <property type="nucleotide sequence ID" value="NZ_JACHMG010000001.1"/>
</dbReference>
<organism evidence="2 3">
    <name type="scientific">Amycolatopsis jiangsuensis</name>
    <dbReference type="NCBI Taxonomy" id="1181879"/>
    <lineage>
        <taxon>Bacteria</taxon>
        <taxon>Bacillati</taxon>
        <taxon>Actinomycetota</taxon>
        <taxon>Actinomycetes</taxon>
        <taxon>Pseudonocardiales</taxon>
        <taxon>Pseudonocardiaceae</taxon>
        <taxon>Amycolatopsis</taxon>
    </lineage>
</organism>
<name>A0A840IX45_9PSEU</name>
<reference evidence="2 3" key="1">
    <citation type="submission" date="2020-08" db="EMBL/GenBank/DDBJ databases">
        <title>Sequencing the genomes of 1000 actinobacteria strains.</title>
        <authorList>
            <person name="Klenk H.-P."/>
        </authorList>
    </citation>
    <scope>NUCLEOTIDE SEQUENCE [LARGE SCALE GENOMIC DNA]</scope>
    <source>
        <strain evidence="2 3">DSM 45859</strain>
    </source>
</reference>
<dbReference type="Proteomes" id="UP000581769">
    <property type="component" value="Unassembled WGS sequence"/>
</dbReference>
<dbReference type="EMBL" id="JACHMG010000001">
    <property type="protein sequence ID" value="MBB4685877.1"/>
    <property type="molecule type" value="Genomic_DNA"/>
</dbReference>
<evidence type="ECO:0000313" key="3">
    <source>
        <dbReference type="Proteomes" id="UP000581769"/>
    </source>
</evidence>
<accession>A0A840IX45</accession>
<dbReference type="InterPro" id="IPR036894">
    <property type="entry name" value="YbaB-like_sf"/>
</dbReference>
<proteinExistence type="predicted"/>
<evidence type="ECO:0008006" key="4">
    <source>
        <dbReference type="Google" id="ProtNLM"/>
    </source>
</evidence>
<evidence type="ECO:0000313" key="2">
    <source>
        <dbReference type="EMBL" id="MBB4685877.1"/>
    </source>
</evidence>